<dbReference type="SUPFAM" id="SSF54928">
    <property type="entry name" value="RNA-binding domain, RBD"/>
    <property type="match status" value="1"/>
</dbReference>
<dbReference type="InterPro" id="IPR050907">
    <property type="entry name" value="SRSF"/>
</dbReference>
<dbReference type="GO" id="GO:0003723">
    <property type="term" value="F:RNA binding"/>
    <property type="evidence" value="ECO:0007669"/>
    <property type="project" value="UniProtKB-UniRule"/>
</dbReference>
<feature type="region of interest" description="Disordered" evidence="3">
    <location>
        <begin position="72"/>
        <end position="94"/>
    </location>
</feature>
<dbReference type="Proteomes" id="UP001431783">
    <property type="component" value="Unassembled WGS sequence"/>
</dbReference>
<protein>
    <recommendedName>
        <fullName evidence="4">RRM domain-containing protein</fullName>
    </recommendedName>
</protein>
<dbReference type="InterPro" id="IPR012677">
    <property type="entry name" value="Nucleotide-bd_a/b_plait_sf"/>
</dbReference>
<dbReference type="EMBL" id="JARQZJ010000100">
    <property type="protein sequence ID" value="KAK9886388.1"/>
    <property type="molecule type" value="Genomic_DNA"/>
</dbReference>
<gene>
    <name evidence="5" type="ORF">WA026_016660</name>
</gene>
<dbReference type="Pfam" id="PF00076">
    <property type="entry name" value="RRM_1"/>
    <property type="match status" value="1"/>
</dbReference>
<evidence type="ECO:0000256" key="3">
    <source>
        <dbReference type="SAM" id="MobiDB-lite"/>
    </source>
</evidence>
<evidence type="ECO:0000313" key="6">
    <source>
        <dbReference type="Proteomes" id="UP001431783"/>
    </source>
</evidence>
<sequence>YLYVGDLGNNESKQDLEDAFGYYGQLRNVWVARNPHGFAFLEFEGPRDAEDAVKGLDGRTICGRRARVELSSGKGGGRYRGPPSRSRGRPSHPDDRCYECGVMVTMLEMVQDIREVVVVADVDPGQDLKAVDAVEGLVLAALGPETVPGTVPVLVPLWLREVAAVLVLMTIFPDLGSAPGANKLLKKMDIMD</sequence>
<accession>A0AAW1UU68</accession>
<dbReference type="PROSITE" id="PS50102">
    <property type="entry name" value="RRM"/>
    <property type="match status" value="1"/>
</dbReference>
<dbReference type="InterPro" id="IPR035979">
    <property type="entry name" value="RBD_domain_sf"/>
</dbReference>
<evidence type="ECO:0000313" key="5">
    <source>
        <dbReference type="EMBL" id="KAK9886388.1"/>
    </source>
</evidence>
<feature type="domain" description="RRM" evidence="4">
    <location>
        <begin position="1"/>
        <end position="73"/>
    </location>
</feature>
<name>A0AAW1UU68_9CUCU</name>
<comment type="caution">
    <text evidence="5">The sequence shown here is derived from an EMBL/GenBank/DDBJ whole genome shotgun (WGS) entry which is preliminary data.</text>
</comment>
<keyword evidence="1 2" id="KW-0694">RNA-binding</keyword>
<dbReference type="FunFam" id="3.30.70.330:FF:001074">
    <property type="entry name" value="Splicing factor, arginine/serine-rich 7"/>
    <property type="match status" value="1"/>
</dbReference>
<dbReference type="CDD" id="cd12373">
    <property type="entry name" value="RRM_SRSF3_like"/>
    <property type="match status" value="1"/>
</dbReference>
<feature type="non-terminal residue" evidence="5">
    <location>
        <position position="1"/>
    </location>
</feature>
<dbReference type="InterPro" id="IPR000504">
    <property type="entry name" value="RRM_dom"/>
</dbReference>
<dbReference type="Gene3D" id="3.30.70.330">
    <property type="match status" value="1"/>
</dbReference>
<dbReference type="SMART" id="SM00360">
    <property type="entry name" value="RRM"/>
    <property type="match status" value="1"/>
</dbReference>
<evidence type="ECO:0000256" key="2">
    <source>
        <dbReference type="PROSITE-ProRule" id="PRU00176"/>
    </source>
</evidence>
<evidence type="ECO:0000259" key="4">
    <source>
        <dbReference type="PROSITE" id="PS50102"/>
    </source>
</evidence>
<proteinExistence type="predicted"/>
<dbReference type="AlphaFoldDB" id="A0AAW1UU68"/>
<reference evidence="5 6" key="1">
    <citation type="submission" date="2023-03" db="EMBL/GenBank/DDBJ databases">
        <title>Genome insight into feeding habits of ladybird beetles.</title>
        <authorList>
            <person name="Li H.-S."/>
            <person name="Huang Y.-H."/>
            <person name="Pang H."/>
        </authorList>
    </citation>
    <scope>NUCLEOTIDE SEQUENCE [LARGE SCALE GENOMIC DNA]</scope>
    <source>
        <strain evidence="5">SYSU_2023b</strain>
        <tissue evidence="5">Whole body</tissue>
    </source>
</reference>
<evidence type="ECO:0000256" key="1">
    <source>
        <dbReference type="ARBA" id="ARBA00022884"/>
    </source>
</evidence>
<dbReference type="PANTHER" id="PTHR23147">
    <property type="entry name" value="SERINE/ARGININE RICH SPLICING FACTOR"/>
    <property type="match status" value="1"/>
</dbReference>
<keyword evidence="6" id="KW-1185">Reference proteome</keyword>
<organism evidence="5 6">
    <name type="scientific">Henosepilachna vigintioctopunctata</name>
    <dbReference type="NCBI Taxonomy" id="420089"/>
    <lineage>
        <taxon>Eukaryota</taxon>
        <taxon>Metazoa</taxon>
        <taxon>Ecdysozoa</taxon>
        <taxon>Arthropoda</taxon>
        <taxon>Hexapoda</taxon>
        <taxon>Insecta</taxon>
        <taxon>Pterygota</taxon>
        <taxon>Neoptera</taxon>
        <taxon>Endopterygota</taxon>
        <taxon>Coleoptera</taxon>
        <taxon>Polyphaga</taxon>
        <taxon>Cucujiformia</taxon>
        <taxon>Coccinelloidea</taxon>
        <taxon>Coccinellidae</taxon>
        <taxon>Epilachninae</taxon>
        <taxon>Epilachnini</taxon>
        <taxon>Henosepilachna</taxon>
    </lineage>
</organism>